<reference evidence="2 3" key="1">
    <citation type="submission" date="2018-10" db="EMBL/GenBank/DDBJ databases">
        <title>Natronolimnobius sp. XQ-INN 246 isolated from Inner Mongolia Autonomous Region of China.</title>
        <authorList>
            <person name="Xue Q."/>
        </authorList>
    </citation>
    <scope>NUCLEOTIDE SEQUENCE [LARGE SCALE GENOMIC DNA]</scope>
    <source>
        <strain evidence="2 3">XQ-INN 246</strain>
    </source>
</reference>
<gene>
    <name evidence="2" type="ORF">D8Y22_17695</name>
</gene>
<keyword evidence="3" id="KW-1185">Reference proteome</keyword>
<protein>
    <submittedName>
        <fullName evidence="2">Uncharacterized protein</fullName>
    </submittedName>
</protein>
<dbReference type="AlphaFoldDB" id="A0A4S3TI82"/>
<evidence type="ECO:0000313" key="3">
    <source>
        <dbReference type="Proteomes" id="UP000318864"/>
    </source>
</evidence>
<organism evidence="2 3">
    <name type="scientific">Salinadaptatus halalkaliphilus</name>
    <dbReference type="NCBI Taxonomy" id="2419781"/>
    <lineage>
        <taxon>Archaea</taxon>
        <taxon>Methanobacteriati</taxon>
        <taxon>Methanobacteriota</taxon>
        <taxon>Stenosarchaea group</taxon>
        <taxon>Halobacteria</taxon>
        <taxon>Halobacteriales</taxon>
        <taxon>Natrialbaceae</taxon>
        <taxon>Salinadaptatus</taxon>
    </lineage>
</organism>
<accession>A0A4S3TI82</accession>
<dbReference type="Proteomes" id="UP000318864">
    <property type="component" value="Unassembled WGS sequence"/>
</dbReference>
<sequence>MAVSGPIVDTADATISNGRCVAEDPPNGGQTGPRTGIDRIRRPTPTTVEPMFSMADSIDRRPTDTGI</sequence>
<comment type="caution">
    <text evidence="2">The sequence shown here is derived from an EMBL/GenBank/DDBJ whole genome shotgun (WGS) entry which is preliminary data.</text>
</comment>
<dbReference type="EMBL" id="RBZW01000058">
    <property type="protein sequence ID" value="THE63646.1"/>
    <property type="molecule type" value="Genomic_DNA"/>
</dbReference>
<feature type="compositionally biased region" description="Basic and acidic residues" evidence="1">
    <location>
        <begin position="57"/>
        <end position="67"/>
    </location>
</feature>
<proteinExistence type="predicted"/>
<evidence type="ECO:0000313" key="2">
    <source>
        <dbReference type="EMBL" id="THE63646.1"/>
    </source>
</evidence>
<name>A0A4S3TI82_9EURY</name>
<feature type="region of interest" description="Disordered" evidence="1">
    <location>
        <begin position="1"/>
        <end position="67"/>
    </location>
</feature>
<evidence type="ECO:0000256" key="1">
    <source>
        <dbReference type="SAM" id="MobiDB-lite"/>
    </source>
</evidence>